<dbReference type="GO" id="GO:0015439">
    <property type="term" value="F:ABC-type heme transporter activity"/>
    <property type="evidence" value="ECO:0007669"/>
    <property type="project" value="TreeGrafter"/>
</dbReference>
<feature type="transmembrane region" description="Helical" evidence="9">
    <location>
        <begin position="342"/>
        <end position="358"/>
    </location>
</feature>
<evidence type="ECO:0000256" key="8">
    <source>
        <dbReference type="ARBA" id="ARBA00024363"/>
    </source>
</evidence>
<evidence type="ECO:0000256" key="3">
    <source>
        <dbReference type="ARBA" id="ARBA00022692"/>
    </source>
</evidence>
<reference evidence="13" key="2">
    <citation type="submission" date="2020-10" db="UniProtKB">
        <authorList>
            <consortium name="WormBaseParasite"/>
        </authorList>
    </citation>
    <scope>IDENTIFICATION</scope>
</reference>
<dbReference type="SMART" id="SM00382">
    <property type="entry name" value="AAA"/>
    <property type="match status" value="1"/>
</dbReference>
<dbReference type="Proteomes" id="UP000492821">
    <property type="component" value="Unassembled WGS sequence"/>
</dbReference>
<feature type="transmembrane region" description="Helical" evidence="9">
    <location>
        <begin position="164"/>
        <end position="188"/>
    </location>
</feature>
<keyword evidence="4" id="KW-0547">Nucleotide-binding</keyword>
<feature type="domain" description="ABC transmembrane type-1" evidence="11">
    <location>
        <begin position="225"/>
        <end position="482"/>
    </location>
</feature>
<dbReference type="FunFam" id="3.40.50.300:FF:000287">
    <property type="entry name" value="Multidrug ABC transporter ATP-binding protein"/>
    <property type="match status" value="1"/>
</dbReference>
<dbReference type="SUPFAM" id="SSF52540">
    <property type="entry name" value="P-loop containing nucleoside triphosphate hydrolases"/>
    <property type="match status" value="1"/>
</dbReference>
<dbReference type="PROSITE" id="PS50893">
    <property type="entry name" value="ABC_TRANSPORTER_2"/>
    <property type="match status" value="1"/>
</dbReference>
<feature type="transmembrane region" description="Helical" evidence="9">
    <location>
        <begin position="17"/>
        <end position="38"/>
    </location>
</feature>
<evidence type="ECO:0000256" key="7">
    <source>
        <dbReference type="ARBA" id="ARBA00023136"/>
    </source>
</evidence>
<keyword evidence="7 9" id="KW-0472">Membrane</keyword>
<keyword evidence="2" id="KW-0813">Transport</keyword>
<evidence type="ECO:0000256" key="1">
    <source>
        <dbReference type="ARBA" id="ARBA00004141"/>
    </source>
</evidence>
<comment type="similarity">
    <text evidence="8">Belongs to the ABC transporter superfamily. ABCB family. Heavy Metal importer (TC 3.A.1.210) subfamily.</text>
</comment>
<proteinExistence type="inferred from homology"/>
<comment type="subcellular location">
    <subcellularLocation>
        <location evidence="1">Membrane</location>
        <topology evidence="1">Multi-pass membrane protein</topology>
    </subcellularLocation>
</comment>
<evidence type="ECO:0000256" key="4">
    <source>
        <dbReference type="ARBA" id="ARBA00022741"/>
    </source>
</evidence>
<dbReference type="InterPro" id="IPR039421">
    <property type="entry name" value="Type_1_exporter"/>
</dbReference>
<dbReference type="PROSITE" id="PS50929">
    <property type="entry name" value="ABC_TM1F"/>
    <property type="match status" value="1"/>
</dbReference>
<dbReference type="InterPro" id="IPR017871">
    <property type="entry name" value="ABC_transporter-like_CS"/>
</dbReference>
<feature type="transmembrane region" description="Helical" evidence="9">
    <location>
        <begin position="72"/>
        <end position="92"/>
    </location>
</feature>
<dbReference type="AlphaFoldDB" id="A0A7E4WDF2"/>
<dbReference type="PANTHER" id="PTHR24221">
    <property type="entry name" value="ATP-BINDING CASSETTE SUB-FAMILY B"/>
    <property type="match status" value="1"/>
</dbReference>
<keyword evidence="5" id="KW-0067">ATP-binding</keyword>
<evidence type="ECO:0000259" key="11">
    <source>
        <dbReference type="PROSITE" id="PS50929"/>
    </source>
</evidence>
<dbReference type="Pfam" id="PF00005">
    <property type="entry name" value="ABC_tran"/>
    <property type="match status" value="1"/>
</dbReference>
<evidence type="ECO:0000256" key="9">
    <source>
        <dbReference type="SAM" id="Phobius"/>
    </source>
</evidence>
<protein>
    <submittedName>
        <fullName evidence="13">ATP-binding cassette sub-family B member 6, mitochondrial</fullName>
    </submittedName>
</protein>
<dbReference type="InterPro" id="IPR011527">
    <property type="entry name" value="ABC1_TM_dom"/>
</dbReference>
<evidence type="ECO:0000313" key="12">
    <source>
        <dbReference type="Proteomes" id="UP000492821"/>
    </source>
</evidence>
<evidence type="ECO:0000259" key="10">
    <source>
        <dbReference type="PROSITE" id="PS50893"/>
    </source>
</evidence>
<feature type="domain" description="ABC transporter" evidence="10">
    <location>
        <begin position="516"/>
        <end position="750"/>
    </location>
</feature>
<dbReference type="Gene3D" id="1.20.1560.10">
    <property type="entry name" value="ABC transporter type 1, transmembrane domain"/>
    <property type="match status" value="1"/>
</dbReference>
<evidence type="ECO:0000313" key="13">
    <source>
        <dbReference type="WBParaSite" id="Pan_g9675.t1"/>
    </source>
</evidence>
<dbReference type="InterPro" id="IPR036640">
    <property type="entry name" value="ABC1_TM_sf"/>
</dbReference>
<sequence length="760" mass="86663">MFPCEAWKFWPPNPCTYGVLATVIYSIITVILSILLTFRRKATTNADLFAYQRLIDETPTVANLIGPVTRSFLLTVLIAVVNITLPWIYFFAHYEMVHFTPIFFIGATAHSLFWIITPVYHGFLINRRHVSLWLLLVYLLDILIISPVFVLHGFFPDGFLNAGYFFYLVIEAVGIVLTILLTAVGYTLRDFNQPDHKWLKAEKSLRQVGNYIWPRKDFLIRLRIYIFDELSKGHFCYQLLIGSAIFQFFSGGSGGFLNTLRSQLWVAISQYTTREIQMDVFAHIHELSLRWHLSRKTGEVLKVMDRGTQSIQMILNLVFFYHYSIHCGYCNCYSLFLCDVQLLLWYPSLAVTIIITGWQTQMRRDWIEVENKWQTIGVDSILNYETVKYYSAEQVECNRYKGALLTYQKHESRWRLVYNFLNLLQNFIIGVSMLIGTLLIGYFIAMPNSKFTIGDYTMFVTYLMKLYGPLDYIGTLYRQIENSFVDMEKMFELLNEKVDIVDSIDAVDVTPGPLSLNANNVSFHYSEGQPILKNISFTVPPGKTIAIVGASGGGKSTIIRLLFRLYDVTDGSICFGNTDLRDLKLKSLRGSIGIVPQDTVLFNDTIGYNIRYGRPGATDKEVEAAAEAAQITDLIKSMPEGYETIVGERGLKLSGGEKQRVAIARTILKNPAFLLLDEATSALDSITESRIQVNLKELARGRTCVIVAHRLSTIKSADTILVMRNGNIVQSGSHVELVNVPGEYRELWELQHSHRENSHD</sequence>
<dbReference type="GO" id="GO:0005774">
    <property type="term" value="C:vacuolar membrane"/>
    <property type="evidence" value="ECO:0007669"/>
    <property type="project" value="TreeGrafter"/>
</dbReference>
<feature type="transmembrane region" description="Helical" evidence="9">
    <location>
        <begin position="98"/>
        <end position="120"/>
    </location>
</feature>
<evidence type="ECO:0000256" key="5">
    <source>
        <dbReference type="ARBA" id="ARBA00022840"/>
    </source>
</evidence>
<dbReference type="GO" id="GO:0016887">
    <property type="term" value="F:ATP hydrolysis activity"/>
    <property type="evidence" value="ECO:0007669"/>
    <property type="project" value="InterPro"/>
</dbReference>
<dbReference type="PANTHER" id="PTHR24221:SF654">
    <property type="entry name" value="ATP-BINDING CASSETTE SUB-FAMILY B MEMBER 6"/>
    <property type="match status" value="1"/>
</dbReference>
<evidence type="ECO:0000256" key="2">
    <source>
        <dbReference type="ARBA" id="ARBA00022448"/>
    </source>
</evidence>
<dbReference type="SUPFAM" id="SSF90123">
    <property type="entry name" value="ABC transporter transmembrane region"/>
    <property type="match status" value="1"/>
</dbReference>
<feature type="transmembrane region" description="Helical" evidence="9">
    <location>
        <begin position="314"/>
        <end position="336"/>
    </location>
</feature>
<name>A0A7E4WDF2_PANRE</name>
<reference evidence="12" key="1">
    <citation type="journal article" date="2013" name="Genetics">
        <title>The draft genome and transcriptome of Panagrellus redivivus are shaped by the harsh demands of a free-living lifestyle.</title>
        <authorList>
            <person name="Srinivasan J."/>
            <person name="Dillman A.R."/>
            <person name="Macchietto M.G."/>
            <person name="Heikkinen L."/>
            <person name="Lakso M."/>
            <person name="Fracchia K.M."/>
            <person name="Antoshechkin I."/>
            <person name="Mortazavi A."/>
            <person name="Wong G."/>
            <person name="Sternberg P.W."/>
        </authorList>
    </citation>
    <scope>NUCLEOTIDE SEQUENCE [LARGE SCALE GENOMIC DNA]</scope>
    <source>
        <strain evidence="12">MT8872</strain>
    </source>
</reference>
<dbReference type="InterPro" id="IPR027417">
    <property type="entry name" value="P-loop_NTPase"/>
</dbReference>
<evidence type="ECO:0000256" key="6">
    <source>
        <dbReference type="ARBA" id="ARBA00022989"/>
    </source>
</evidence>
<dbReference type="GO" id="GO:0005524">
    <property type="term" value="F:ATP binding"/>
    <property type="evidence" value="ECO:0007669"/>
    <property type="project" value="UniProtKB-KW"/>
</dbReference>
<dbReference type="WBParaSite" id="Pan_g9675.t1">
    <property type="protein sequence ID" value="Pan_g9675.t1"/>
    <property type="gene ID" value="Pan_g9675"/>
</dbReference>
<dbReference type="Gene3D" id="3.40.50.300">
    <property type="entry name" value="P-loop containing nucleotide triphosphate hydrolases"/>
    <property type="match status" value="1"/>
</dbReference>
<organism evidence="12 13">
    <name type="scientific">Panagrellus redivivus</name>
    <name type="common">Microworm</name>
    <dbReference type="NCBI Taxonomy" id="6233"/>
    <lineage>
        <taxon>Eukaryota</taxon>
        <taxon>Metazoa</taxon>
        <taxon>Ecdysozoa</taxon>
        <taxon>Nematoda</taxon>
        <taxon>Chromadorea</taxon>
        <taxon>Rhabditida</taxon>
        <taxon>Tylenchina</taxon>
        <taxon>Panagrolaimomorpha</taxon>
        <taxon>Panagrolaimoidea</taxon>
        <taxon>Panagrolaimidae</taxon>
        <taxon>Panagrellus</taxon>
    </lineage>
</organism>
<dbReference type="PROSITE" id="PS00211">
    <property type="entry name" value="ABC_TRANSPORTER_1"/>
    <property type="match status" value="1"/>
</dbReference>
<keyword evidence="12" id="KW-1185">Reference proteome</keyword>
<feature type="transmembrane region" description="Helical" evidence="9">
    <location>
        <begin position="423"/>
        <end position="445"/>
    </location>
</feature>
<keyword evidence="3 9" id="KW-0812">Transmembrane</keyword>
<keyword evidence="6 9" id="KW-1133">Transmembrane helix</keyword>
<dbReference type="GO" id="GO:0020037">
    <property type="term" value="F:heme binding"/>
    <property type="evidence" value="ECO:0007669"/>
    <property type="project" value="TreeGrafter"/>
</dbReference>
<dbReference type="InterPro" id="IPR003439">
    <property type="entry name" value="ABC_transporter-like_ATP-bd"/>
</dbReference>
<accession>A0A7E4WDF2</accession>
<feature type="transmembrane region" description="Helical" evidence="9">
    <location>
        <begin position="132"/>
        <end position="152"/>
    </location>
</feature>
<dbReference type="Pfam" id="PF00664">
    <property type="entry name" value="ABC_membrane"/>
    <property type="match status" value="1"/>
</dbReference>
<dbReference type="InterPro" id="IPR003593">
    <property type="entry name" value="AAA+_ATPase"/>
</dbReference>